<dbReference type="InterPro" id="IPR026258">
    <property type="entry name" value="SRP68"/>
</dbReference>
<accession>A0A9P5XPX7</accession>
<evidence type="ECO:0000256" key="9">
    <source>
        <dbReference type="ARBA" id="ARBA00029498"/>
    </source>
</evidence>
<keyword evidence="8 10" id="KW-0687">Ribonucleoprotein</keyword>
<evidence type="ECO:0000256" key="10">
    <source>
        <dbReference type="PIRNR" id="PIRNR038995"/>
    </source>
</evidence>
<evidence type="ECO:0000256" key="7">
    <source>
        <dbReference type="ARBA" id="ARBA00023242"/>
    </source>
</evidence>
<evidence type="ECO:0000313" key="12">
    <source>
        <dbReference type="EMBL" id="KAF9455522.1"/>
    </source>
</evidence>
<dbReference type="OrthoDB" id="10255118at2759"/>
<dbReference type="InterPro" id="IPR038253">
    <property type="entry name" value="SRP68_N_sf"/>
</dbReference>
<evidence type="ECO:0000256" key="2">
    <source>
        <dbReference type="ARBA" id="ARBA00004604"/>
    </source>
</evidence>
<evidence type="ECO:0000256" key="11">
    <source>
        <dbReference type="SAM" id="MobiDB-lite"/>
    </source>
</evidence>
<keyword evidence="7" id="KW-0539">Nucleus</keyword>
<keyword evidence="4 10" id="KW-0963">Cytoplasm</keyword>
<evidence type="ECO:0000256" key="6">
    <source>
        <dbReference type="ARBA" id="ARBA00023135"/>
    </source>
</evidence>
<dbReference type="Gene3D" id="1.10.3450.40">
    <property type="entry name" value="Signal recognition particle, SRP68 subunit, RNA-binding domain"/>
    <property type="match status" value="1"/>
</dbReference>
<dbReference type="PANTHER" id="PTHR12860">
    <property type="entry name" value="SIGNAL RECOGNITION PARTICLE 68 KDA PROTEIN"/>
    <property type="match status" value="1"/>
</dbReference>
<dbReference type="Pfam" id="PF16969">
    <property type="entry name" value="SRP68"/>
    <property type="match status" value="1"/>
</dbReference>
<evidence type="ECO:0000256" key="4">
    <source>
        <dbReference type="ARBA" id="ARBA00022490"/>
    </source>
</evidence>
<sequence length="635" mass="70327">MADQTKPVVVFRALQLANEQRNAYGLRYNDFARYRKHCANRTHRLRSSLKMTHGKGRDFKKLPPLNTDIIKDGHLQLLLFEAERAWAYSQDLATQALKPENADRASTTRHTATGRFRRAMNWSTQLLSHCQTLHTTGRLSTENLLEVTVYTLVLNGRFLRFRDDFEDALVQLSVARALLDALAATASTSRDQALAVLFADEIGPEIRYCAHELGRAKAYDVDGIVAELAAENRNEIVEGCDVLLEKLKTEGKAAEAGEIRKKLGELSWEGQPVPVRNPELVDVLLKVQEAEARLGNHGKSGTGDGAVSRQPKENRSKKGVAAYDSILLALSDAEEVSRKLSEAQQACSSIAILSGTSSGSSGKGRDIQFVHAYIVYQLLSRRIQRDLLLVSALLTTSKENPHGKLSNISAKPEQVDSRLYPAVVKLLDTVLQSLNQMRTLSIVDDSPDLAAAVEARTSFTKARRCLYLSWCYIPVKRYAEALTLIQHANIYIRETNSTISMITSDPISTAIPPYFPLSDSDIKGLESSLLADSLQFKRDWFAYNGGAADADGKTYKKLLFFNIALNYVELDMDRLLVRAGKEPATATLPERPEPVSDKKPVARTKIEEVRPPTPEPPAPNRGGLSSLLGGWWGKS</sequence>
<organism evidence="12 13">
    <name type="scientific">Collybia nuda</name>
    <dbReference type="NCBI Taxonomy" id="64659"/>
    <lineage>
        <taxon>Eukaryota</taxon>
        <taxon>Fungi</taxon>
        <taxon>Dikarya</taxon>
        <taxon>Basidiomycota</taxon>
        <taxon>Agaricomycotina</taxon>
        <taxon>Agaricomycetes</taxon>
        <taxon>Agaricomycetidae</taxon>
        <taxon>Agaricales</taxon>
        <taxon>Tricholomatineae</taxon>
        <taxon>Clitocybaceae</taxon>
        <taxon>Collybia</taxon>
    </lineage>
</organism>
<comment type="subcellular location">
    <subcellularLocation>
        <location evidence="1 10">Cytoplasm</location>
    </subcellularLocation>
    <subcellularLocation>
        <location evidence="2">Nucleus</location>
        <location evidence="2">Nucleolus</location>
    </subcellularLocation>
</comment>
<evidence type="ECO:0000313" key="13">
    <source>
        <dbReference type="Proteomes" id="UP000807353"/>
    </source>
</evidence>
<dbReference type="GO" id="GO:0030942">
    <property type="term" value="F:endoplasmic reticulum signal peptide binding"/>
    <property type="evidence" value="ECO:0007669"/>
    <property type="project" value="InterPro"/>
</dbReference>
<feature type="region of interest" description="Disordered" evidence="11">
    <location>
        <begin position="586"/>
        <end position="635"/>
    </location>
</feature>
<dbReference type="GO" id="GO:0005047">
    <property type="term" value="F:signal recognition particle binding"/>
    <property type="evidence" value="ECO:0007669"/>
    <property type="project" value="InterPro"/>
</dbReference>
<dbReference type="GO" id="GO:0005786">
    <property type="term" value="C:signal recognition particle, endoplasmic reticulum targeting"/>
    <property type="evidence" value="ECO:0007669"/>
    <property type="project" value="UniProtKB-KW"/>
</dbReference>
<dbReference type="Proteomes" id="UP000807353">
    <property type="component" value="Unassembled WGS sequence"/>
</dbReference>
<evidence type="ECO:0000256" key="3">
    <source>
        <dbReference type="ARBA" id="ARBA00009352"/>
    </source>
</evidence>
<dbReference type="CDD" id="cd15481">
    <property type="entry name" value="SRP68-RBD"/>
    <property type="match status" value="1"/>
</dbReference>
<dbReference type="AlphaFoldDB" id="A0A9P5XPX7"/>
<keyword evidence="13" id="KW-1185">Reference proteome</keyword>
<gene>
    <name evidence="12" type="ORF">BDZ94DRAFT_1327528</name>
</gene>
<comment type="similarity">
    <text evidence="3 10">Belongs to the SRP68 family.</text>
</comment>
<feature type="compositionally biased region" description="Basic and acidic residues" evidence="11">
    <location>
        <begin position="590"/>
        <end position="610"/>
    </location>
</feature>
<evidence type="ECO:0000256" key="5">
    <source>
        <dbReference type="ARBA" id="ARBA00022884"/>
    </source>
</evidence>
<evidence type="ECO:0000256" key="1">
    <source>
        <dbReference type="ARBA" id="ARBA00004496"/>
    </source>
</evidence>
<comment type="caution">
    <text evidence="12">The sequence shown here is derived from an EMBL/GenBank/DDBJ whole genome shotgun (WGS) entry which is preliminary data.</text>
</comment>
<keyword evidence="5 10" id="KW-0694">RNA-binding</keyword>
<dbReference type="GO" id="GO:0005730">
    <property type="term" value="C:nucleolus"/>
    <property type="evidence" value="ECO:0007669"/>
    <property type="project" value="UniProtKB-SubCell"/>
</dbReference>
<dbReference type="PIRSF" id="PIRSF038995">
    <property type="entry name" value="SRP68"/>
    <property type="match status" value="1"/>
</dbReference>
<comment type="function">
    <text evidence="10">Component of the signal recognition particle (SRP) complex, a ribonucleoprotein complex that mediates the cotranslational targeting of secretory and membrane proteins to the endoplasmic reticulum (ER). The SRP complex interacts with the signal sequence in nascent secretory and membrane proteins and directs them to the membrane of the ER.</text>
</comment>
<proteinExistence type="inferred from homology"/>
<evidence type="ECO:0000256" key="8">
    <source>
        <dbReference type="ARBA" id="ARBA00023274"/>
    </source>
</evidence>
<reference evidence="12" key="1">
    <citation type="submission" date="2020-11" db="EMBL/GenBank/DDBJ databases">
        <authorList>
            <consortium name="DOE Joint Genome Institute"/>
            <person name="Ahrendt S."/>
            <person name="Riley R."/>
            <person name="Andreopoulos W."/>
            <person name="Labutti K."/>
            <person name="Pangilinan J."/>
            <person name="Ruiz-Duenas F.J."/>
            <person name="Barrasa J.M."/>
            <person name="Sanchez-Garcia M."/>
            <person name="Camarero S."/>
            <person name="Miyauchi S."/>
            <person name="Serrano A."/>
            <person name="Linde D."/>
            <person name="Babiker R."/>
            <person name="Drula E."/>
            <person name="Ayuso-Fernandez I."/>
            <person name="Pacheco R."/>
            <person name="Padilla G."/>
            <person name="Ferreira P."/>
            <person name="Barriuso J."/>
            <person name="Kellner H."/>
            <person name="Castanera R."/>
            <person name="Alfaro M."/>
            <person name="Ramirez L."/>
            <person name="Pisabarro A.G."/>
            <person name="Kuo A."/>
            <person name="Tritt A."/>
            <person name="Lipzen A."/>
            <person name="He G."/>
            <person name="Yan M."/>
            <person name="Ng V."/>
            <person name="Cullen D."/>
            <person name="Martin F."/>
            <person name="Rosso M.-N."/>
            <person name="Henrissat B."/>
            <person name="Hibbett D."/>
            <person name="Martinez A.T."/>
            <person name="Grigoriev I.V."/>
        </authorList>
    </citation>
    <scope>NUCLEOTIDE SEQUENCE</scope>
    <source>
        <strain evidence="12">CBS 247.69</strain>
    </source>
</reference>
<dbReference type="InterPro" id="IPR034652">
    <property type="entry name" value="SRP68-RBD"/>
</dbReference>
<name>A0A9P5XPX7_9AGAR</name>
<protein>
    <recommendedName>
        <fullName evidence="9 10">Signal recognition particle subunit SRP68</fullName>
        <shortName evidence="10">SRP68</shortName>
    </recommendedName>
</protein>
<dbReference type="GO" id="GO:0008312">
    <property type="term" value="F:7S RNA binding"/>
    <property type="evidence" value="ECO:0007669"/>
    <property type="project" value="InterPro"/>
</dbReference>
<dbReference type="PANTHER" id="PTHR12860:SF0">
    <property type="entry name" value="SIGNAL RECOGNITION PARTICLE SUBUNIT SRP68"/>
    <property type="match status" value="1"/>
</dbReference>
<feature type="region of interest" description="Disordered" evidence="11">
    <location>
        <begin position="295"/>
        <end position="318"/>
    </location>
</feature>
<dbReference type="GO" id="GO:0006614">
    <property type="term" value="P:SRP-dependent cotranslational protein targeting to membrane"/>
    <property type="evidence" value="ECO:0007669"/>
    <property type="project" value="InterPro"/>
</dbReference>
<dbReference type="EMBL" id="MU150632">
    <property type="protein sequence ID" value="KAF9455522.1"/>
    <property type="molecule type" value="Genomic_DNA"/>
</dbReference>
<keyword evidence="6 10" id="KW-0733">Signal recognition particle</keyword>